<comment type="similarity">
    <text evidence="9">Belongs to the protein kinase superfamily.</text>
</comment>
<keyword evidence="3" id="KW-0808">Transferase</keyword>
<dbReference type="CDD" id="cd07830">
    <property type="entry name" value="STKc_MAK_like"/>
    <property type="match status" value="1"/>
</dbReference>
<dbReference type="SUPFAM" id="SSF56112">
    <property type="entry name" value="Protein kinase-like (PK-like)"/>
    <property type="match status" value="1"/>
</dbReference>
<evidence type="ECO:0000256" key="1">
    <source>
        <dbReference type="ARBA" id="ARBA00004123"/>
    </source>
</evidence>
<evidence type="ECO:0000256" key="4">
    <source>
        <dbReference type="ARBA" id="ARBA00022741"/>
    </source>
</evidence>
<dbReference type="InterPro" id="IPR017441">
    <property type="entry name" value="Protein_kinase_ATP_BS"/>
</dbReference>
<dbReference type="Gene3D" id="3.30.200.20">
    <property type="entry name" value="Phosphorylase Kinase, domain 1"/>
    <property type="match status" value="1"/>
</dbReference>
<evidence type="ECO:0000256" key="2">
    <source>
        <dbReference type="ARBA" id="ARBA00022527"/>
    </source>
</evidence>
<evidence type="ECO:0000256" key="3">
    <source>
        <dbReference type="ARBA" id="ARBA00022679"/>
    </source>
</evidence>
<dbReference type="GO" id="GO:0005524">
    <property type="term" value="F:ATP binding"/>
    <property type="evidence" value="ECO:0007669"/>
    <property type="project" value="UniProtKB-UniRule"/>
</dbReference>
<keyword evidence="7" id="KW-0539">Nucleus</keyword>
<dbReference type="SMART" id="SM00220">
    <property type="entry name" value="S_TKc"/>
    <property type="match status" value="1"/>
</dbReference>
<evidence type="ECO:0000256" key="5">
    <source>
        <dbReference type="ARBA" id="ARBA00022777"/>
    </source>
</evidence>
<comment type="caution">
    <text evidence="12">The sequence shown here is derived from an EMBL/GenBank/DDBJ whole genome shotgun (WGS) entry which is preliminary data.</text>
</comment>
<keyword evidence="4 8" id="KW-0547">Nucleotide-binding</keyword>
<protein>
    <submittedName>
        <fullName evidence="12">Kinase-like domain-containing protein</fullName>
    </submittedName>
</protein>
<dbReference type="Gene3D" id="1.10.510.10">
    <property type="entry name" value="Transferase(Phosphotransferase) domain 1"/>
    <property type="match status" value="1"/>
</dbReference>
<dbReference type="InterPro" id="IPR000719">
    <property type="entry name" value="Prot_kinase_dom"/>
</dbReference>
<dbReference type="PROSITE" id="PS50011">
    <property type="entry name" value="PROTEIN_KINASE_DOM"/>
    <property type="match status" value="1"/>
</dbReference>
<dbReference type="PANTHER" id="PTHR24055">
    <property type="entry name" value="MITOGEN-ACTIVATED PROTEIN KINASE"/>
    <property type="match status" value="1"/>
</dbReference>
<feature type="domain" description="Protein kinase" evidence="11">
    <location>
        <begin position="4"/>
        <end position="315"/>
    </location>
</feature>
<dbReference type="FunFam" id="1.10.510.10:FF:000624">
    <property type="entry name" value="Mitogen-activated protein kinase"/>
    <property type="match status" value="1"/>
</dbReference>
<dbReference type="GO" id="GO:0004674">
    <property type="term" value="F:protein serine/threonine kinase activity"/>
    <property type="evidence" value="ECO:0007669"/>
    <property type="project" value="UniProtKB-KW"/>
</dbReference>
<dbReference type="Pfam" id="PF00069">
    <property type="entry name" value="Pkinase"/>
    <property type="match status" value="1"/>
</dbReference>
<evidence type="ECO:0000313" key="12">
    <source>
        <dbReference type="EMBL" id="ORZ36964.1"/>
    </source>
</evidence>
<sequence>MQRYKVIRELGDGGFGTVSLAIYTPTGEKVAIKKMKKKFLTWDECVNLREVKSLKKLVHPNIVRLREVIRENSILFFVFEYLDENLFQVMKTRKDAGRVFSESEIRWIIFQILLGMAYMHKNGYFHRDMKPENLLMTNSACVIPSHVQHQQSSPTSPASPTPPLPPLTTKIADFGLARELRSRPPFTEYISTRWYRAPEIVLRSTTYSSPIDIWAIGCIMAELFSLAPLFPGSSEIDQLFRIAGVLGSPTPSNWPQGAKLLAALNVRLPAINPVPLASLVPSRASNEAISLLSAMLQYDPMKRPTAAQALSHPFFTGAPRFDHLSWIASTVF</sequence>
<evidence type="ECO:0000256" key="7">
    <source>
        <dbReference type="ARBA" id="ARBA00023242"/>
    </source>
</evidence>
<feature type="region of interest" description="Disordered" evidence="10">
    <location>
        <begin position="146"/>
        <end position="165"/>
    </location>
</feature>
<keyword evidence="6 8" id="KW-0067">ATP-binding</keyword>
<dbReference type="Proteomes" id="UP000193411">
    <property type="component" value="Unassembled WGS sequence"/>
</dbReference>
<keyword evidence="2 9" id="KW-0723">Serine/threonine-protein kinase</keyword>
<evidence type="ECO:0000256" key="10">
    <source>
        <dbReference type="SAM" id="MobiDB-lite"/>
    </source>
</evidence>
<gene>
    <name evidence="12" type="ORF">BCR44DRAFT_1388791</name>
</gene>
<dbReference type="PROSITE" id="PS00108">
    <property type="entry name" value="PROTEIN_KINASE_ST"/>
    <property type="match status" value="1"/>
</dbReference>
<proteinExistence type="inferred from homology"/>
<dbReference type="PROSITE" id="PS00107">
    <property type="entry name" value="PROTEIN_KINASE_ATP"/>
    <property type="match status" value="1"/>
</dbReference>
<evidence type="ECO:0000256" key="6">
    <source>
        <dbReference type="ARBA" id="ARBA00022840"/>
    </source>
</evidence>
<dbReference type="InterPro" id="IPR011009">
    <property type="entry name" value="Kinase-like_dom_sf"/>
</dbReference>
<reference evidence="12 13" key="1">
    <citation type="submission" date="2016-07" db="EMBL/GenBank/DDBJ databases">
        <title>Pervasive Adenine N6-methylation of Active Genes in Fungi.</title>
        <authorList>
            <consortium name="DOE Joint Genome Institute"/>
            <person name="Mondo S.J."/>
            <person name="Dannebaum R.O."/>
            <person name="Kuo R.C."/>
            <person name="Labutti K."/>
            <person name="Haridas S."/>
            <person name="Kuo A."/>
            <person name="Salamov A."/>
            <person name="Ahrendt S.R."/>
            <person name="Lipzen A."/>
            <person name="Sullivan W."/>
            <person name="Andreopoulos W.B."/>
            <person name="Clum A."/>
            <person name="Lindquist E."/>
            <person name="Daum C."/>
            <person name="Ramamoorthy G.K."/>
            <person name="Gryganskyi A."/>
            <person name="Culley D."/>
            <person name="Magnuson J.K."/>
            <person name="James T.Y."/>
            <person name="O'Malley M.A."/>
            <person name="Stajich J.E."/>
            <person name="Spatafora J.W."/>
            <person name="Visel A."/>
            <person name="Grigoriev I.V."/>
        </authorList>
    </citation>
    <scope>NUCLEOTIDE SEQUENCE [LARGE SCALE GENOMIC DNA]</scope>
    <source>
        <strain evidence="12 13">PL171</strain>
    </source>
</reference>
<dbReference type="OrthoDB" id="2158884at2759"/>
<keyword evidence="5 12" id="KW-0418">Kinase</keyword>
<feature type="binding site" evidence="8">
    <location>
        <position position="34"/>
    </location>
    <ligand>
        <name>ATP</name>
        <dbReference type="ChEBI" id="CHEBI:30616"/>
    </ligand>
</feature>
<dbReference type="EMBL" id="MCFL01000014">
    <property type="protein sequence ID" value="ORZ36964.1"/>
    <property type="molecule type" value="Genomic_DNA"/>
</dbReference>
<evidence type="ECO:0000259" key="11">
    <source>
        <dbReference type="PROSITE" id="PS50011"/>
    </source>
</evidence>
<dbReference type="GO" id="GO:0005634">
    <property type="term" value="C:nucleus"/>
    <property type="evidence" value="ECO:0007669"/>
    <property type="project" value="UniProtKB-SubCell"/>
</dbReference>
<comment type="subcellular location">
    <subcellularLocation>
        <location evidence="1">Nucleus</location>
    </subcellularLocation>
</comment>
<evidence type="ECO:0000313" key="13">
    <source>
        <dbReference type="Proteomes" id="UP000193411"/>
    </source>
</evidence>
<dbReference type="STRING" id="765915.A0A1Y2HSQ2"/>
<organism evidence="12 13">
    <name type="scientific">Catenaria anguillulae PL171</name>
    <dbReference type="NCBI Taxonomy" id="765915"/>
    <lineage>
        <taxon>Eukaryota</taxon>
        <taxon>Fungi</taxon>
        <taxon>Fungi incertae sedis</taxon>
        <taxon>Blastocladiomycota</taxon>
        <taxon>Blastocladiomycetes</taxon>
        <taxon>Blastocladiales</taxon>
        <taxon>Catenariaceae</taxon>
        <taxon>Catenaria</taxon>
    </lineage>
</organism>
<evidence type="ECO:0000256" key="8">
    <source>
        <dbReference type="PROSITE-ProRule" id="PRU10141"/>
    </source>
</evidence>
<dbReference type="InterPro" id="IPR050117">
    <property type="entry name" value="MAPK"/>
</dbReference>
<dbReference type="InterPro" id="IPR008271">
    <property type="entry name" value="Ser/Thr_kinase_AS"/>
</dbReference>
<accession>A0A1Y2HSQ2</accession>
<dbReference type="AlphaFoldDB" id="A0A1Y2HSQ2"/>
<dbReference type="FunFam" id="3.30.200.20:FF:000545">
    <property type="entry name" value="CMGC family protein kinase"/>
    <property type="match status" value="1"/>
</dbReference>
<name>A0A1Y2HSQ2_9FUNG</name>
<evidence type="ECO:0000256" key="9">
    <source>
        <dbReference type="RuleBase" id="RU000304"/>
    </source>
</evidence>
<keyword evidence="13" id="KW-1185">Reference proteome</keyword>